<evidence type="ECO:0000313" key="3">
    <source>
        <dbReference type="Proteomes" id="UP001345219"/>
    </source>
</evidence>
<keyword evidence="3" id="KW-1185">Reference proteome</keyword>
<reference evidence="2 3" key="1">
    <citation type="journal article" date="2023" name="Hortic Res">
        <title>Pangenome of water caltrop reveals structural variations and asymmetric subgenome divergence after allopolyploidization.</title>
        <authorList>
            <person name="Zhang X."/>
            <person name="Chen Y."/>
            <person name="Wang L."/>
            <person name="Yuan Y."/>
            <person name="Fang M."/>
            <person name="Shi L."/>
            <person name="Lu R."/>
            <person name="Comes H.P."/>
            <person name="Ma Y."/>
            <person name="Chen Y."/>
            <person name="Huang G."/>
            <person name="Zhou Y."/>
            <person name="Zheng Z."/>
            <person name="Qiu Y."/>
        </authorList>
    </citation>
    <scope>NUCLEOTIDE SEQUENCE [LARGE SCALE GENOMIC DNA]</scope>
    <source>
        <tissue evidence="2">Roots</tissue>
    </source>
</reference>
<evidence type="ECO:0000313" key="2">
    <source>
        <dbReference type="EMBL" id="KAK4751025.1"/>
    </source>
</evidence>
<gene>
    <name evidence="2" type="ORF">SAY87_004507</name>
</gene>
<name>A0AAN7PSS5_9MYRT</name>
<protein>
    <recommendedName>
        <fullName evidence="4">DUF4378 domain-containing protein</fullName>
    </recommendedName>
</protein>
<comment type="caution">
    <text evidence="2">The sequence shown here is derived from an EMBL/GenBank/DDBJ whole genome shotgun (WGS) entry which is preliminary data.</text>
</comment>
<dbReference type="PANTHER" id="PTHR34282">
    <property type="entry name" value="OS01G0228800 PROTEIN-RELATED"/>
    <property type="match status" value="1"/>
</dbReference>
<dbReference type="PANTHER" id="PTHR34282:SF1">
    <property type="entry name" value="DUF3741 DOMAIN-CONTAINING PROTEIN"/>
    <property type="match status" value="1"/>
</dbReference>
<dbReference type="Proteomes" id="UP001345219">
    <property type="component" value="Chromosome 4"/>
</dbReference>
<accession>A0AAN7PSS5</accession>
<dbReference type="AlphaFoldDB" id="A0AAN7PSS5"/>
<sequence length="776" mass="87753">MAKRSDFVQKLLDDLRLRKERLAIAQGSERPPKAKARESYAASKQALMQGSTRHIKGTNRMMLPSDQQGSQQNGGLSMALALALENGGNLRQFSSSGRSFLALLPKIARSDLQSPGNHSRTPNITHLYIQEISKGAQKLNQVLRGCSNGFNFDKYPVEIGKELFTGATDLQQVLINFQEPSDSMVKPWWKTRIVLLGDGKEVGEDEPAERIDQKQLHLLPRFSFDKPTRTRYPRKQQSLPDLFYTPERTLDSITAVQEKKRTSSCQNGKVGKGRMSSVIAKLMGLEEVPASIDSEKGQTKITDLKAKENVGPAVVSAVKPGTTKPGKTNHVSPCETLNFIWKAQKNLDPHSSRNVAVEFQERISLKNPESIKAIMAVDRGFINPSKKRHEKQNSVQNKQTGKRTEETQTRLPLQKKVEPKKRKIQAGKRDQKTTGNDVRSGPSYGTRSLEIPKENQQESVKETTRQKKGNERVSRASAQRVHPVNEEPKLKKYLQDEANYTHKSKGVVRGRQGPKEFHEVAKINSMKEADGTALEDLAKSLPHRSASGEVKVIAPPKKLDLEESQHVTPMATLEPEDPGQNILLSSVEDDQQIHEQLTESETQLKSILSKSRLFLDTSEALFKLNIPIGSLDATDEDFTRGDEYNRLALDCAFEIMKRTGRIRELAFHPFAWKARTSFTNNNADFDSVIRKLFKDFEGLRTHGREGPHDSEVEDYLPRMLELDIHMRNPETDCMWDSGWDTRMFVLLEKDEVVKDVERLMMYSLIDEMARDIQLHM</sequence>
<organism evidence="2 3">
    <name type="scientific">Trapa incisa</name>
    <dbReference type="NCBI Taxonomy" id="236973"/>
    <lineage>
        <taxon>Eukaryota</taxon>
        <taxon>Viridiplantae</taxon>
        <taxon>Streptophyta</taxon>
        <taxon>Embryophyta</taxon>
        <taxon>Tracheophyta</taxon>
        <taxon>Spermatophyta</taxon>
        <taxon>Magnoliopsida</taxon>
        <taxon>eudicotyledons</taxon>
        <taxon>Gunneridae</taxon>
        <taxon>Pentapetalae</taxon>
        <taxon>rosids</taxon>
        <taxon>malvids</taxon>
        <taxon>Myrtales</taxon>
        <taxon>Lythraceae</taxon>
        <taxon>Trapa</taxon>
    </lineage>
</organism>
<feature type="region of interest" description="Disordered" evidence="1">
    <location>
        <begin position="382"/>
        <end position="485"/>
    </location>
</feature>
<proteinExistence type="predicted"/>
<feature type="compositionally biased region" description="Basic and acidic residues" evidence="1">
    <location>
        <begin position="450"/>
        <end position="474"/>
    </location>
</feature>
<evidence type="ECO:0000256" key="1">
    <source>
        <dbReference type="SAM" id="MobiDB-lite"/>
    </source>
</evidence>
<evidence type="ECO:0008006" key="4">
    <source>
        <dbReference type="Google" id="ProtNLM"/>
    </source>
</evidence>
<dbReference type="EMBL" id="JAXIOK010000017">
    <property type="protein sequence ID" value="KAK4751025.1"/>
    <property type="molecule type" value="Genomic_DNA"/>
</dbReference>